<feature type="transmembrane region" description="Helical" evidence="5">
    <location>
        <begin position="54"/>
        <end position="78"/>
    </location>
</feature>
<gene>
    <name evidence="7" type="ORF">CSUI_011477</name>
</gene>
<dbReference type="GeneID" id="94434786"/>
<keyword evidence="3 5" id="KW-1133">Transmembrane helix</keyword>
<evidence type="ECO:0000256" key="1">
    <source>
        <dbReference type="ARBA" id="ARBA00004141"/>
    </source>
</evidence>
<dbReference type="PANTHER" id="PTHR22950">
    <property type="entry name" value="AMINO ACID TRANSPORTER"/>
    <property type="match status" value="1"/>
</dbReference>
<reference evidence="7 8" key="1">
    <citation type="journal article" date="2017" name="Int. J. Parasitol.">
        <title>The genome of the protozoan parasite Cystoisospora suis and a reverse vaccinology approach to identify vaccine candidates.</title>
        <authorList>
            <person name="Palmieri N."/>
            <person name="Shrestha A."/>
            <person name="Ruttkowski B."/>
            <person name="Beck T."/>
            <person name="Vogl C."/>
            <person name="Tomley F."/>
            <person name="Blake D.P."/>
            <person name="Joachim A."/>
        </authorList>
    </citation>
    <scope>NUCLEOTIDE SEQUENCE [LARGE SCALE GENOMIC DNA]</scope>
    <source>
        <strain evidence="7 8">Wien I</strain>
    </source>
</reference>
<proteinExistence type="predicted"/>
<evidence type="ECO:0000256" key="5">
    <source>
        <dbReference type="SAM" id="Phobius"/>
    </source>
</evidence>
<dbReference type="OrthoDB" id="1684102at2759"/>
<sequence>MMKGGLLLSLLVLILIFCLALYCMTLLIRCCQPGVAEHYEDVAEVTFGSWGARLVEFCVVLSQLSFCTINAVVVAGNLRDVIWTAGDCDMTYKMSTEVLLWCAIAVYVPLCLIRHMKYLAPISLVANIGTASGVVMLFIAIGMELRQRQGIAPVPLVSWEGLPVALGTSIYMWEGAGLVLPIRDNAKKKVQKRFPQVLGTCLGTLLVTYVIYVIFCTFTFGTGLEVMILSNLPANGLGLIV</sequence>
<comment type="caution">
    <text evidence="7">The sequence shown here is derived from an EMBL/GenBank/DDBJ whole genome shotgun (WGS) entry which is preliminary data.</text>
</comment>
<evidence type="ECO:0000313" key="7">
    <source>
        <dbReference type="EMBL" id="PHJ14713.1"/>
    </source>
</evidence>
<feature type="transmembrane region" description="Helical" evidence="5">
    <location>
        <begin position="122"/>
        <end position="141"/>
    </location>
</feature>
<keyword evidence="2 5" id="KW-0812">Transmembrane</keyword>
<dbReference type="EMBL" id="MIGC01012123">
    <property type="protein sequence ID" value="PHJ14713.1"/>
    <property type="molecule type" value="Genomic_DNA"/>
</dbReference>
<feature type="transmembrane region" description="Helical" evidence="5">
    <location>
        <begin position="98"/>
        <end position="116"/>
    </location>
</feature>
<feature type="domain" description="Amino acid transporter transmembrane" evidence="6">
    <location>
        <begin position="2"/>
        <end position="238"/>
    </location>
</feature>
<dbReference type="GO" id="GO:0016020">
    <property type="term" value="C:membrane"/>
    <property type="evidence" value="ECO:0007669"/>
    <property type="project" value="UniProtKB-SubCell"/>
</dbReference>
<evidence type="ECO:0000259" key="6">
    <source>
        <dbReference type="Pfam" id="PF01490"/>
    </source>
</evidence>
<dbReference type="Proteomes" id="UP000221165">
    <property type="component" value="Unassembled WGS sequence"/>
</dbReference>
<accession>A0A2C6KE97</accession>
<evidence type="ECO:0000256" key="3">
    <source>
        <dbReference type="ARBA" id="ARBA00022989"/>
    </source>
</evidence>
<name>A0A2C6KE97_9APIC</name>
<dbReference type="AlphaFoldDB" id="A0A2C6KE97"/>
<protein>
    <submittedName>
        <fullName evidence="7">Transmembrane amino acid transporter protein</fullName>
    </submittedName>
</protein>
<feature type="transmembrane region" description="Helical" evidence="5">
    <location>
        <begin position="197"/>
        <end position="220"/>
    </location>
</feature>
<dbReference type="InterPro" id="IPR013057">
    <property type="entry name" value="AA_transpt_TM"/>
</dbReference>
<comment type="subcellular location">
    <subcellularLocation>
        <location evidence="1">Membrane</location>
        <topology evidence="1">Multi-pass membrane protein</topology>
    </subcellularLocation>
</comment>
<evidence type="ECO:0000256" key="4">
    <source>
        <dbReference type="ARBA" id="ARBA00023136"/>
    </source>
</evidence>
<evidence type="ECO:0000313" key="8">
    <source>
        <dbReference type="Proteomes" id="UP000221165"/>
    </source>
</evidence>
<organism evidence="7 8">
    <name type="scientific">Cystoisospora suis</name>
    <dbReference type="NCBI Taxonomy" id="483139"/>
    <lineage>
        <taxon>Eukaryota</taxon>
        <taxon>Sar</taxon>
        <taxon>Alveolata</taxon>
        <taxon>Apicomplexa</taxon>
        <taxon>Conoidasida</taxon>
        <taxon>Coccidia</taxon>
        <taxon>Eucoccidiorida</taxon>
        <taxon>Eimeriorina</taxon>
        <taxon>Sarcocystidae</taxon>
        <taxon>Cystoisospora</taxon>
    </lineage>
</organism>
<evidence type="ECO:0000256" key="2">
    <source>
        <dbReference type="ARBA" id="ARBA00022692"/>
    </source>
</evidence>
<keyword evidence="8" id="KW-1185">Reference proteome</keyword>
<feature type="non-terminal residue" evidence="7">
    <location>
        <position position="241"/>
    </location>
</feature>
<dbReference type="RefSeq" id="XP_067916449.1">
    <property type="nucleotide sequence ID" value="XM_068071575.1"/>
</dbReference>
<dbReference type="Pfam" id="PF01490">
    <property type="entry name" value="Aa_trans"/>
    <property type="match status" value="1"/>
</dbReference>
<dbReference type="PANTHER" id="PTHR22950:SF666">
    <property type="entry name" value="VACUOLAR AMINO ACID TRANSPORTER 4"/>
    <property type="match status" value="1"/>
</dbReference>
<keyword evidence="4 5" id="KW-0472">Membrane</keyword>
<dbReference type="GO" id="GO:0015179">
    <property type="term" value="F:L-amino acid transmembrane transporter activity"/>
    <property type="evidence" value="ECO:0007669"/>
    <property type="project" value="TreeGrafter"/>
</dbReference>
<dbReference type="VEuPathDB" id="ToxoDB:CSUI_011477"/>